<proteinExistence type="predicted"/>
<dbReference type="InterPro" id="IPR044862">
    <property type="entry name" value="Pro_4_hyd_alph_FE2OG_OXY"/>
</dbReference>
<sequence length="229" mass="24973">MVPPEPSSPSVEHVVLPWVGSEKFVIIIRECVPPVLLAKLAAAAEGQGFVGDDYYFVPADGRQAQRCERALVNSDLMAGQLYAHVRAMLPVTVDERSCCGLSQHLRFLRYGAGNGFMPHTDGPSERAGGDEISTLSFILYLNDDYQGGCTRFIDPHCSRVDAVSIVPAAGDVLVFSHDLLHEGATVSRGVKRVMRTDVMYRRTADPDVLRLQTESASPLRPCCAEARAL</sequence>
<dbReference type="PROSITE" id="PS51471">
    <property type="entry name" value="FE2OG_OXY"/>
    <property type="match status" value="1"/>
</dbReference>
<dbReference type="GO" id="GO:0031418">
    <property type="term" value="F:L-ascorbic acid binding"/>
    <property type="evidence" value="ECO:0007669"/>
    <property type="project" value="InterPro"/>
</dbReference>
<keyword evidence="5" id="KW-0408">Iron</keyword>
<reference evidence="7" key="1">
    <citation type="submission" date="2021-01" db="EMBL/GenBank/DDBJ databases">
        <authorList>
            <person name="Corre E."/>
            <person name="Pelletier E."/>
            <person name="Niang G."/>
            <person name="Scheremetjew M."/>
            <person name="Finn R."/>
            <person name="Kale V."/>
            <person name="Holt S."/>
            <person name="Cochrane G."/>
            <person name="Meng A."/>
            <person name="Brown T."/>
            <person name="Cohen L."/>
        </authorList>
    </citation>
    <scope>NUCLEOTIDE SEQUENCE</scope>
    <source>
        <strain evidence="7">CCMP281</strain>
    </source>
</reference>
<dbReference type="InterPro" id="IPR005123">
    <property type="entry name" value="Oxoglu/Fe-dep_dioxygenase_dom"/>
</dbReference>
<evidence type="ECO:0000313" key="7">
    <source>
        <dbReference type="EMBL" id="CAE0103229.1"/>
    </source>
</evidence>
<dbReference type="InterPro" id="IPR006620">
    <property type="entry name" value="Pro_4_hyd_alph"/>
</dbReference>
<dbReference type="EMBL" id="HBHX01007059">
    <property type="protein sequence ID" value="CAE0103229.1"/>
    <property type="molecule type" value="Transcribed_RNA"/>
</dbReference>
<feature type="domain" description="Fe2OG dioxygenase" evidence="6">
    <location>
        <begin position="101"/>
        <end position="204"/>
    </location>
</feature>
<name>A0A7S3ET78_9EUKA</name>
<gene>
    <name evidence="7" type="ORF">HERI1096_LOCUS3887</name>
</gene>
<keyword evidence="3" id="KW-0223">Dioxygenase</keyword>
<dbReference type="GO" id="GO:0005783">
    <property type="term" value="C:endoplasmic reticulum"/>
    <property type="evidence" value="ECO:0007669"/>
    <property type="project" value="TreeGrafter"/>
</dbReference>
<dbReference type="Pfam" id="PF13640">
    <property type="entry name" value="2OG-FeII_Oxy_3"/>
    <property type="match status" value="1"/>
</dbReference>
<evidence type="ECO:0000256" key="1">
    <source>
        <dbReference type="ARBA" id="ARBA00001961"/>
    </source>
</evidence>
<accession>A0A7S3ET78</accession>
<evidence type="ECO:0000256" key="2">
    <source>
        <dbReference type="ARBA" id="ARBA00022723"/>
    </source>
</evidence>
<dbReference type="SUPFAM" id="SSF51197">
    <property type="entry name" value="Clavaminate synthase-like"/>
    <property type="match status" value="1"/>
</dbReference>
<comment type="cofactor">
    <cofactor evidence="1">
        <name>L-ascorbate</name>
        <dbReference type="ChEBI" id="CHEBI:38290"/>
    </cofactor>
</comment>
<keyword evidence="2" id="KW-0479">Metal-binding</keyword>
<organism evidence="7">
    <name type="scientific">Haptolina ericina</name>
    <dbReference type="NCBI Taxonomy" id="156174"/>
    <lineage>
        <taxon>Eukaryota</taxon>
        <taxon>Haptista</taxon>
        <taxon>Haptophyta</taxon>
        <taxon>Prymnesiophyceae</taxon>
        <taxon>Prymnesiales</taxon>
        <taxon>Prymnesiaceae</taxon>
        <taxon>Haptolina</taxon>
    </lineage>
</organism>
<dbReference type="InterPro" id="IPR045054">
    <property type="entry name" value="P4HA-like"/>
</dbReference>
<protein>
    <recommendedName>
        <fullName evidence="6">Fe2OG dioxygenase domain-containing protein</fullName>
    </recommendedName>
</protein>
<evidence type="ECO:0000256" key="5">
    <source>
        <dbReference type="ARBA" id="ARBA00023004"/>
    </source>
</evidence>
<dbReference type="SMART" id="SM00702">
    <property type="entry name" value="P4Hc"/>
    <property type="match status" value="1"/>
</dbReference>
<dbReference type="AlphaFoldDB" id="A0A7S3ET78"/>
<dbReference type="PANTHER" id="PTHR10869">
    <property type="entry name" value="PROLYL 4-HYDROXYLASE ALPHA SUBUNIT"/>
    <property type="match status" value="1"/>
</dbReference>
<dbReference type="PANTHER" id="PTHR10869:SF241">
    <property type="entry name" value="FE2OG DIOXYGENASE DOMAIN-CONTAINING PROTEIN"/>
    <property type="match status" value="1"/>
</dbReference>
<evidence type="ECO:0000259" key="6">
    <source>
        <dbReference type="PROSITE" id="PS51471"/>
    </source>
</evidence>
<evidence type="ECO:0000256" key="3">
    <source>
        <dbReference type="ARBA" id="ARBA00022964"/>
    </source>
</evidence>
<dbReference type="Gene3D" id="2.60.120.620">
    <property type="entry name" value="q2cbj1_9rhob like domain"/>
    <property type="match status" value="1"/>
</dbReference>
<dbReference type="GO" id="GO:0004656">
    <property type="term" value="F:procollagen-proline 4-dioxygenase activity"/>
    <property type="evidence" value="ECO:0007669"/>
    <property type="project" value="TreeGrafter"/>
</dbReference>
<evidence type="ECO:0000256" key="4">
    <source>
        <dbReference type="ARBA" id="ARBA00023002"/>
    </source>
</evidence>
<dbReference type="GO" id="GO:0005506">
    <property type="term" value="F:iron ion binding"/>
    <property type="evidence" value="ECO:0007669"/>
    <property type="project" value="InterPro"/>
</dbReference>
<keyword evidence="4" id="KW-0560">Oxidoreductase</keyword>